<keyword evidence="3" id="KW-1048">Host nucleus</keyword>
<reference evidence="4" key="2">
    <citation type="journal article" date="2022" name="Gigascience">
        <title>Parvovirus dark matter in the cloaca of wild birds.</title>
        <authorList>
            <person name="Dai Z."/>
            <person name="Wang H."/>
            <person name="Wu H."/>
            <person name="Zhang Q."/>
            <person name="Ji L."/>
            <person name="Wang X."/>
            <person name="Shen Q."/>
            <person name="Yang S."/>
            <person name="Ma X."/>
            <person name="Shan T."/>
            <person name="Zhang W."/>
        </authorList>
    </citation>
    <scope>NUCLEOTIDE SEQUENCE</scope>
    <source>
        <strain evidence="4">Cra70par052</strain>
    </source>
</reference>
<dbReference type="SUPFAM" id="SSF52540">
    <property type="entry name" value="P-loop containing nucleoside triphosphate hydrolases"/>
    <property type="match status" value="1"/>
</dbReference>
<organism evidence="4">
    <name type="scientific">Grus japonensis parvo-like hybrid virus</name>
    <dbReference type="NCBI Taxonomy" id="2794511"/>
    <lineage>
        <taxon>Viruses</taxon>
        <taxon>Monodnaviria</taxon>
        <taxon>Shotokuvirae</taxon>
        <taxon>Cressdnaviricota</taxon>
        <taxon>Arfiviricetes</taxon>
        <taxon>Lineavirales</taxon>
        <taxon>Oomyviridae</taxon>
        <taxon>Nicoomyvirus</taxon>
        <taxon>Nicoomyvirus peneszensis</taxon>
    </lineage>
</organism>
<dbReference type="InterPro" id="IPR027417">
    <property type="entry name" value="P-loop_NTPase"/>
</dbReference>
<sequence>MESTSIRSVPFHHEDRQWDARFNVQQDGDLTQLLDAIRGEYDGGKLKYVLVGGTEVGTRSYQDDYGIRHVHVAAIFHNRTSKRAILKNWNVKQGNGYYLVPRNRDLPYKGWRDHHIKPFSKVSPEELVLYEAGDLPKDTKRKRIEEGEEEKKLKLDEILIIMKEMLEEDKEDEIFERFPKNYLQWGEKLKSTMKQRRITAANEGNPHLWVSGYPGTGKTAVLAFVYPKAFKKNLYNKFFDLYDPKEHTHVMMEDLDHEAVEKLSINFIKTICDEAGFSIDQKYKTPQLARTTVLVTSNFTIKDVVPEGPGFDQNLTAICRRFWQIKVYELLRLLQLKLVDKAARAELKKEGNSDMSKLFMDWDYLGDVPTGKQLKSPVEYQQVIRDYFFALTS</sequence>
<protein>
    <recommendedName>
        <fullName evidence="2">Replication-associated protein</fullName>
    </recommendedName>
</protein>
<name>A0A8A4XDT1_9VIRU</name>
<evidence type="ECO:0000256" key="1">
    <source>
        <dbReference type="ARBA" id="ARBA00004147"/>
    </source>
</evidence>
<dbReference type="GO" id="GO:0042025">
    <property type="term" value="C:host cell nucleus"/>
    <property type="evidence" value="ECO:0007669"/>
    <property type="project" value="UniProtKB-SubCell"/>
</dbReference>
<evidence type="ECO:0000313" key="4">
    <source>
        <dbReference type="EMBL" id="QTE03928.1"/>
    </source>
</evidence>
<evidence type="ECO:0000256" key="2">
    <source>
        <dbReference type="ARBA" id="ARBA00014531"/>
    </source>
</evidence>
<reference evidence="4" key="1">
    <citation type="submission" date="2020-09" db="EMBL/GenBank/DDBJ databases">
        <authorList>
            <person name="Dai Z."/>
            <person name="Yang S."/>
            <person name="Zhang W."/>
        </authorList>
    </citation>
    <scope>NUCLEOTIDE SEQUENCE</scope>
    <source>
        <strain evidence="4">Cra70par052</strain>
    </source>
</reference>
<dbReference type="Gene3D" id="3.40.50.300">
    <property type="entry name" value="P-loop containing nucleotide triphosphate hydrolases"/>
    <property type="match status" value="1"/>
</dbReference>
<dbReference type="EMBL" id="MW046496">
    <property type="protein sequence ID" value="QTE03928.1"/>
    <property type="molecule type" value="Genomic_DNA"/>
</dbReference>
<evidence type="ECO:0000256" key="3">
    <source>
        <dbReference type="ARBA" id="ARBA00022562"/>
    </source>
</evidence>
<accession>A0A8A4XDT1</accession>
<comment type="subcellular location">
    <subcellularLocation>
        <location evidence="1">Host nucleus</location>
    </subcellularLocation>
</comment>
<proteinExistence type="predicted"/>